<dbReference type="STRING" id="43064.SAMN04488086_10627"/>
<keyword evidence="1" id="KW-0812">Transmembrane</keyword>
<accession>A0A1W1IFV6</accession>
<organism evidence="2 3">
    <name type="scientific">Trichococcus pasteurii</name>
    <dbReference type="NCBI Taxonomy" id="43064"/>
    <lineage>
        <taxon>Bacteria</taxon>
        <taxon>Bacillati</taxon>
        <taxon>Bacillota</taxon>
        <taxon>Bacilli</taxon>
        <taxon>Lactobacillales</taxon>
        <taxon>Carnobacteriaceae</taxon>
        <taxon>Trichococcus</taxon>
    </lineage>
</organism>
<keyword evidence="1" id="KW-0472">Membrane</keyword>
<evidence type="ECO:0000313" key="3">
    <source>
        <dbReference type="Proteomes" id="UP000195985"/>
    </source>
</evidence>
<dbReference type="OrthoDB" id="282886at2"/>
<dbReference type="EMBL" id="FWEY01000003">
    <property type="protein sequence ID" value="SLM51892.1"/>
    <property type="molecule type" value="Genomic_DNA"/>
</dbReference>
<evidence type="ECO:0008006" key="4">
    <source>
        <dbReference type="Google" id="ProtNLM"/>
    </source>
</evidence>
<keyword evidence="3" id="KW-1185">Reference proteome</keyword>
<gene>
    <name evidence="2" type="ORF">TPAS_1572</name>
</gene>
<dbReference type="Pfam" id="PF10694">
    <property type="entry name" value="DUF2500"/>
    <property type="match status" value="1"/>
</dbReference>
<dbReference type="AlphaFoldDB" id="A0A1W1IFV6"/>
<reference evidence="3" key="1">
    <citation type="submission" date="2016-04" db="EMBL/GenBank/DDBJ databases">
        <authorList>
            <person name="Strepis N."/>
        </authorList>
    </citation>
    <scope>NUCLEOTIDE SEQUENCE [LARGE SCALE GENOMIC DNA]</scope>
</reference>
<protein>
    <recommendedName>
        <fullName evidence="4">DUF2500 domain-containing protein</fullName>
    </recommendedName>
</protein>
<proteinExistence type="predicted"/>
<evidence type="ECO:0000313" key="2">
    <source>
        <dbReference type="EMBL" id="SLM51892.1"/>
    </source>
</evidence>
<dbReference type="Proteomes" id="UP000195985">
    <property type="component" value="Unassembled WGS sequence"/>
</dbReference>
<name>A0A1W1IFV6_9LACT</name>
<feature type="transmembrane region" description="Helical" evidence="1">
    <location>
        <begin position="7"/>
        <end position="31"/>
    </location>
</feature>
<evidence type="ECO:0000256" key="1">
    <source>
        <dbReference type="SAM" id="Phobius"/>
    </source>
</evidence>
<dbReference type="Gene3D" id="2.40.50.660">
    <property type="match status" value="1"/>
</dbReference>
<sequence>MGMSEDFELIMILASIGIISVFGYLVFNWVLNLTAVEVTENAKLIGKDTESASHMNGDSLMTTTSYVMTFEVDGGERITFRVGRGVYRKYVIGDYGRLTYKRKWFRQFERI</sequence>
<keyword evidence="1" id="KW-1133">Transmembrane helix</keyword>
<dbReference type="InterPro" id="IPR019635">
    <property type="entry name" value="DUF2500"/>
</dbReference>